<dbReference type="Proteomes" id="UP000772434">
    <property type="component" value="Unassembled WGS sequence"/>
</dbReference>
<reference evidence="2" key="1">
    <citation type="submission" date="2020-11" db="EMBL/GenBank/DDBJ databases">
        <authorList>
            <consortium name="DOE Joint Genome Institute"/>
            <person name="Ahrendt S."/>
            <person name="Riley R."/>
            <person name="Andreopoulos W."/>
            <person name="Labutti K."/>
            <person name="Pangilinan J."/>
            <person name="Ruiz-Duenas F.J."/>
            <person name="Barrasa J.M."/>
            <person name="Sanchez-Garcia M."/>
            <person name="Camarero S."/>
            <person name="Miyauchi S."/>
            <person name="Serrano A."/>
            <person name="Linde D."/>
            <person name="Babiker R."/>
            <person name="Drula E."/>
            <person name="Ayuso-Fernandez I."/>
            <person name="Pacheco R."/>
            <person name="Padilla G."/>
            <person name="Ferreira P."/>
            <person name="Barriuso J."/>
            <person name="Kellner H."/>
            <person name="Castanera R."/>
            <person name="Alfaro M."/>
            <person name="Ramirez L."/>
            <person name="Pisabarro A.G."/>
            <person name="Kuo A."/>
            <person name="Tritt A."/>
            <person name="Lipzen A."/>
            <person name="He G."/>
            <person name="Yan M."/>
            <person name="Ng V."/>
            <person name="Cullen D."/>
            <person name="Martin F."/>
            <person name="Rosso M.-N."/>
            <person name="Henrissat B."/>
            <person name="Hibbett D."/>
            <person name="Martinez A.T."/>
            <person name="Grigoriev I.V."/>
        </authorList>
    </citation>
    <scope>NUCLEOTIDE SEQUENCE</scope>
    <source>
        <strain evidence="2">AH 40177</strain>
    </source>
</reference>
<evidence type="ECO:0000313" key="3">
    <source>
        <dbReference type="Proteomes" id="UP000772434"/>
    </source>
</evidence>
<feature type="compositionally biased region" description="Polar residues" evidence="1">
    <location>
        <begin position="54"/>
        <end position="63"/>
    </location>
</feature>
<feature type="compositionally biased region" description="Low complexity" evidence="1">
    <location>
        <begin position="232"/>
        <end position="249"/>
    </location>
</feature>
<proteinExistence type="predicted"/>
<comment type="caution">
    <text evidence="2">The sequence shown here is derived from an EMBL/GenBank/DDBJ whole genome shotgun (WGS) entry which is preliminary data.</text>
</comment>
<evidence type="ECO:0000256" key="1">
    <source>
        <dbReference type="SAM" id="MobiDB-lite"/>
    </source>
</evidence>
<feature type="region of interest" description="Disordered" evidence="1">
    <location>
        <begin position="326"/>
        <end position="348"/>
    </location>
</feature>
<feature type="compositionally biased region" description="Basic residues" evidence="1">
    <location>
        <begin position="14"/>
        <end position="32"/>
    </location>
</feature>
<dbReference type="AlphaFoldDB" id="A0A9P5U846"/>
<dbReference type="OrthoDB" id="3233731at2759"/>
<feature type="region of interest" description="Disordered" evidence="1">
    <location>
        <begin position="1"/>
        <end position="73"/>
    </location>
</feature>
<gene>
    <name evidence="2" type="ORF">BDP27DRAFT_1325404</name>
</gene>
<feature type="compositionally biased region" description="Basic and acidic residues" evidence="1">
    <location>
        <begin position="1"/>
        <end position="13"/>
    </location>
</feature>
<name>A0A9P5U846_9AGAR</name>
<keyword evidence="3" id="KW-1185">Reference proteome</keyword>
<feature type="region of interest" description="Disordered" evidence="1">
    <location>
        <begin position="217"/>
        <end position="267"/>
    </location>
</feature>
<protein>
    <submittedName>
        <fullName evidence="2">Uncharacterized protein</fullName>
    </submittedName>
</protein>
<accession>A0A9P5U846</accession>
<dbReference type="EMBL" id="JADNRY010000050">
    <property type="protein sequence ID" value="KAF9069469.1"/>
    <property type="molecule type" value="Genomic_DNA"/>
</dbReference>
<sequence>MRDPYPSLKEAHSKGLKRIKSLGMLKRNRRKSISAANTSQEPAPRSPRAHSRSKSALISTPSKKSAHPPLPPTLASELLLRQFTDGGSLETHAKRIMEEQARDAAPAGSHKRAPLPVGTVYRDENGTLWRDEDEKLEREALLPPGTPESPVREWITFTPPGSSSPALPGMGLGVGAATEERRGSLASITSSLSQNNLVTPADVFAYGGMHTFSGPPSPLSWSGSTRVPVSPTGTMSTTTGMAAASGTAAQNKRTRRRPAPLTLRDPATPDVFDDSFIPSPRAVALASIVHGMTSHRRSSTGGLSAPPAFTEFGTVSVDGHESVPMKDNVKADELDSASSTTMDSRKGLGMRKISKLNLKSMKALFGGHAQ</sequence>
<evidence type="ECO:0000313" key="2">
    <source>
        <dbReference type="EMBL" id="KAF9069469.1"/>
    </source>
</evidence>
<organism evidence="2 3">
    <name type="scientific">Rhodocollybia butyracea</name>
    <dbReference type="NCBI Taxonomy" id="206335"/>
    <lineage>
        <taxon>Eukaryota</taxon>
        <taxon>Fungi</taxon>
        <taxon>Dikarya</taxon>
        <taxon>Basidiomycota</taxon>
        <taxon>Agaricomycotina</taxon>
        <taxon>Agaricomycetes</taxon>
        <taxon>Agaricomycetidae</taxon>
        <taxon>Agaricales</taxon>
        <taxon>Marasmiineae</taxon>
        <taxon>Omphalotaceae</taxon>
        <taxon>Rhodocollybia</taxon>
    </lineage>
</organism>